<dbReference type="GO" id="GO:0046872">
    <property type="term" value="F:metal ion binding"/>
    <property type="evidence" value="ECO:0007669"/>
    <property type="project" value="UniProtKB-KW"/>
</dbReference>
<dbReference type="InterPro" id="IPR011650">
    <property type="entry name" value="Peptidase_M20_dimer"/>
</dbReference>
<keyword evidence="5" id="KW-1185">Reference proteome</keyword>
<dbReference type="InterPro" id="IPR002933">
    <property type="entry name" value="Peptidase_M20"/>
</dbReference>
<dbReference type="PIRSF" id="PIRSF005962">
    <property type="entry name" value="Pept_M20D_amidohydro"/>
    <property type="match status" value="1"/>
</dbReference>
<dbReference type="Pfam" id="PF07687">
    <property type="entry name" value="M20_dimer"/>
    <property type="match status" value="1"/>
</dbReference>
<evidence type="ECO:0000313" key="4">
    <source>
        <dbReference type="EMBL" id="ROO89755.1"/>
    </source>
</evidence>
<evidence type="ECO:0000313" key="5">
    <source>
        <dbReference type="Proteomes" id="UP000272400"/>
    </source>
</evidence>
<dbReference type="CDD" id="cd03886">
    <property type="entry name" value="M20_Acy1"/>
    <property type="match status" value="1"/>
</dbReference>
<keyword evidence="2" id="KW-0479">Metal-binding</keyword>
<keyword evidence="2" id="KW-0464">Manganese</keyword>
<name>A0A3N1D8B7_9ACTN</name>
<sequence>MTVTLAAAAALQDDLVDLRRAIHAEPETGLDLPATQDKVLDALNGLPLEITKGRALSSVTAVLHGSRPGPTVLLRADMDALPLTEHTDIAYRSRTPGAMHACGHDLHTSMLVGAARLLSAEDFAGSVILMFQPGEEGHAGAKHMIDEGVLEATWQKPIAAYALHVTASMLPAGYVISKGGPIMAAADTVTVTVRGAGGHASMPQHARDPIPAACEMVLAAQTFVTRSFDVFDPVVVTIGSVHAGAAANVIPDDAVFTGTVRSFSSGSQERVREGLHRVFQGIAAAHGVDVEIDYRIDYPVTVNDFGEAARLASSARALLGEEYYFDVPQPVPASEDFSFILADVPGALAMVGATPADRDAATAPGNHSAEAEFDDAVLSRGGALYAALALDRLARP</sequence>
<dbReference type="FunFam" id="3.30.70.360:FF:000001">
    <property type="entry name" value="N-acetyldiaminopimelate deacetylase"/>
    <property type="match status" value="1"/>
</dbReference>
<dbReference type="Gene3D" id="3.40.630.10">
    <property type="entry name" value="Zn peptidases"/>
    <property type="match status" value="1"/>
</dbReference>
<dbReference type="GO" id="GO:0050118">
    <property type="term" value="F:N-acetyldiaminopimelate deacetylase activity"/>
    <property type="evidence" value="ECO:0007669"/>
    <property type="project" value="UniProtKB-ARBA"/>
</dbReference>
<dbReference type="PANTHER" id="PTHR11014:SF63">
    <property type="entry name" value="METALLOPEPTIDASE, PUTATIVE (AFU_ORTHOLOGUE AFUA_6G09600)-RELATED"/>
    <property type="match status" value="1"/>
</dbReference>
<proteinExistence type="predicted"/>
<dbReference type="EMBL" id="RJKE01000001">
    <property type="protein sequence ID" value="ROO89755.1"/>
    <property type="molecule type" value="Genomic_DNA"/>
</dbReference>
<dbReference type="Gene3D" id="3.30.70.360">
    <property type="match status" value="1"/>
</dbReference>
<dbReference type="GO" id="GO:0019877">
    <property type="term" value="P:diaminopimelate biosynthetic process"/>
    <property type="evidence" value="ECO:0007669"/>
    <property type="project" value="UniProtKB-ARBA"/>
</dbReference>
<dbReference type="Pfam" id="PF01546">
    <property type="entry name" value="Peptidase_M20"/>
    <property type="match status" value="1"/>
</dbReference>
<keyword evidence="1 4" id="KW-0378">Hydrolase</keyword>
<dbReference type="SUPFAM" id="SSF55031">
    <property type="entry name" value="Bacterial exopeptidase dimerisation domain"/>
    <property type="match status" value="1"/>
</dbReference>
<feature type="binding site" evidence="2">
    <location>
        <position position="164"/>
    </location>
    <ligand>
        <name>Mn(2+)</name>
        <dbReference type="ChEBI" id="CHEBI:29035"/>
        <label>2</label>
    </ligand>
</feature>
<dbReference type="SUPFAM" id="SSF53187">
    <property type="entry name" value="Zn-dependent exopeptidases"/>
    <property type="match status" value="1"/>
</dbReference>
<feature type="domain" description="Peptidase M20 dimerisation" evidence="3">
    <location>
        <begin position="188"/>
        <end position="273"/>
    </location>
</feature>
<dbReference type="NCBIfam" id="TIGR01891">
    <property type="entry name" value="amidohydrolases"/>
    <property type="match status" value="1"/>
</dbReference>
<comment type="caution">
    <text evidence="4">The sequence shown here is derived from an EMBL/GenBank/DDBJ whole genome shotgun (WGS) entry which is preliminary data.</text>
</comment>
<organism evidence="4 5">
    <name type="scientific">Actinocorallia herbida</name>
    <dbReference type="NCBI Taxonomy" id="58109"/>
    <lineage>
        <taxon>Bacteria</taxon>
        <taxon>Bacillati</taxon>
        <taxon>Actinomycetota</taxon>
        <taxon>Actinomycetes</taxon>
        <taxon>Streptosporangiales</taxon>
        <taxon>Thermomonosporaceae</taxon>
        <taxon>Actinocorallia</taxon>
    </lineage>
</organism>
<accession>A0A3N1D8B7</accession>
<dbReference type="PANTHER" id="PTHR11014">
    <property type="entry name" value="PEPTIDASE M20 FAMILY MEMBER"/>
    <property type="match status" value="1"/>
</dbReference>
<feature type="binding site" evidence="2">
    <location>
        <position position="104"/>
    </location>
    <ligand>
        <name>Mn(2+)</name>
        <dbReference type="ChEBI" id="CHEBI:29035"/>
        <label>2</label>
    </ligand>
</feature>
<dbReference type="InterPro" id="IPR036264">
    <property type="entry name" value="Bact_exopeptidase_dim_dom"/>
</dbReference>
<dbReference type="Proteomes" id="UP000272400">
    <property type="component" value="Unassembled WGS sequence"/>
</dbReference>
<gene>
    <name evidence="4" type="ORF">EDD29_7462</name>
</gene>
<dbReference type="RefSeq" id="WP_342774464.1">
    <property type="nucleotide sequence ID" value="NZ_RJKE01000001.1"/>
</dbReference>
<feature type="binding site" evidence="2">
    <location>
        <position position="102"/>
    </location>
    <ligand>
        <name>Mn(2+)</name>
        <dbReference type="ChEBI" id="CHEBI:29035"/>
        <label>2</label>
    </ligand>
</feature>
<dbReference type="InterPro" id="IPR017439">
    <property type="entry name" value="Amidohydrolase"/>
</dbReference>
<dbReference type="AlphaFoldDB" id="A0A3N1D8B7"/>
<protein>
    <submittedName>
        <fullName evidence="4">Hippurate hydrolase</fullName>
    </submittedName>
</protein>
<evidence type="ECO:0000259" key="3">
    <source>
        <dbReference type="Pfam" id="PF07687"/>
    </source>
</evidence>
<evidence type="ECO:0000256" key="1">
    <source>
        <dbReference type="ARBA" id="ARBA00022801"/>
    </source>
</evidence>
<feature type="binding site" evidence="2">
    <location>
        <position position="367"/>
    </location>
    <ligand>
        <name>Mn(2+)</name>
        <dbReference type="ChEBI" id="CHEBI:29035"/>
        <label>2</label>
    </ligand>
</feature>
<comment type="cofactor">
    <cofactor evidence="2">
        <name>Mn(2+)</name>
        <dbReference type="ChEBI" id="CHEBI:29035"/>
    </cofactor>
    <text evidence="2">The Mn(2+) ion enhances activity.</text>
</comment>
<feature type="binding site" evidence="2">
    <location>
        <position position="136"/>
    </location>
    <ligand>
        <name>Mn(2+)</name>
        <dbReference type="ChEBI" id="CHEBI:29035"/>
        <label>2</label>
    </ligand>
</feature>
<reference evidence="4 5" key="1">
    <citation type="submission" date="2018-11" db="EMBL/GenBank/DDBJ databases">
        <title>Sequencing the genomes of 1000 actinobacteria strains.</title>
        <authorList>
            <person name="Klenk H.-P."/>
        </authorList>
    </citation>
    <scope>NUCLEOTIDE SEQUENCE [LARGE SCALE GENOMIC DNA]</scope>
    <source>
        <strain evidence="4 5">DSM 44254</strain>
    </source>
</reference>
<evidence type="ECO:0000256" key="2">
    <source>
        <dbReference type="PIRSR" id="PIRSR005962-1"/>
    </source>
</evidence>